<keyword evidence="1" id="KW-0812">Transmembrane</keyword>
<dbReference type="Proteomes" id="UP000184088">
    <property type="component" value="Unassembled WGS sequence"/>
</dbReference>
<evidence type="ECO:0000313" key="2">
    <source>
        <dbReference type="EMBL" id="SHF26182.1"/>
    </source>
</evidence>
<proteinExistence type="predicted"/>
<evidence type="ECO:0000313" key="3">
    <source>
        <dbReference type="Proteomes" id="UP000184088"/>
    </source>
</evidence>
<dbReference type="EMBL" id="FQVH01000016">
    <property type="protein sequence ID" value="SHF26182.1"/>
    <property type="molecule type" value="Genomic_DNA"/>
</dbReference>
<protein>
    <submittedName>
        <fullName evidence="2">Uncharacterized protein</fullName>
    </submittedName>
</protein>
<sequence length="151" mass="17662">MTYELIDVFIITIPETFVTLLVVLQLLDRKLNLKKILVASVLQGFATFVIRQIHIYSLLHSILQIFMCILIVAYLFKIDFKLVFVALVITVVVYGFIEQLSIYLVLKVLHKTLSEVMNNQLWEFVVFVPQLLYMVIIYFILRRFNITITSA</sequence>
<keyword evidence="1" id="KW-0472">Membrane</keyword>
<organism evidence="2 3">
    <name type="scientific">Caldanaerobius fijiensis DSM 17918</name>
    <dbReference type="NCBI Taxonomy" id="1121256"/>
    <lineage>
        <taxon>Bacteria</taxon>
        <taxon>Bacillati</taxon>
        <taxon>Bacillota</taxon>
        <taxon>Clostridia</taxon>
        <taxon>Thermoanaerobacterales</taxon>
        <taxon>Thermoanaerobacteraceae</taxon>
        <taxon>Caldanaerobius</taxon>
    </lineage>
</organism>
<feature type="transmembrane region" description="Helical" evidence="1">
    <location>
        <begin position="83"/>
        <end position="106"/>
    </location>
</feature>
<dbReference type="AlphaFoldDB" id="A0A1M5A8I6"/>
<feature type="transmembrane region" description="Helical" evidence="1">
    <location>
        <begin position="59"/>
        <end position="76"/>
    </location>
</feature>
<gene>
    <name evidence="2" type="ORF">SAMN02746089_01574</name>
</gene>
<dbReference type="RefSeq" id="WP_073343668.1">
    <property type="nucleotide sequence ID" value="NZ_FQVH01000016.1"/>
</dbReference>
<accession>A0A1M5A8I6</accession>
<feature type="transmembrane region" description="Helical" evidence="1">
    <location>
        <begin position="6"/>
        <end position="24"/>
    </location>
</feature>
<feature type="transmembrane region" description="Helical" evidence="1">
    <location>
        <begin position="121"/>
        <end position="141"/>
    </location>
</feature>
<name>A0A1M5A8I6_9THEO</name>
<keyword evidence="1" id="KW-1133">Transmembrane helix</keyword>
<keyword evidence="3" id="KW-1185">Reference proteome</keyword>
<dbReference type="STRING" id="1121256.SAMN02746089_01574"/>
<dbReference type="OrthoDB" id="9938250at2"/>
<reference evidence="2 3" key="1">
    <citation type="submission" date="2016-11" db="EMBL/GenBank/DDBJ databases">
        <authorList>
            <person name="Jaros S."/>
            <person name="Januszkiewicz K."/>
            <person name="Wedrychowicz H."/>
        </authorList>
    </citation>
    <scope>NUCLEOTIDE SEQUENCE [LARGE SCALE GENOMIC DNA]</scope>
    <source>
        <strain evidence="2 3">DSM 17918</strain>
    </source>
</reference>
<evidence type="ECO:0000256" key="1">
    <source>
        <dbReference type="SAM" id="Phobius"/>
    </source>
</evidence>